<gene>
    <name evidence="3" type="ORF">SAMN05421680_110141</name>
    <name evidence="2" type="ORF">Xmau_00751</name>
</gene>
<keyword evidence="1" id="KW-1133">Transmembrane helix</keyword>
<reference evidence="3" key="2">
    <citation type="submission" date="2016-10" db="EMBL/GenBank/DDBJ databases">
        <authorList>
            <person name="de Groot N.N."/>
        </authorList>
    </citation>
    <scope>NUCLEOTIDE SEQUENCE [LARGE SCALE GENOMIC DNA]</scope>
    <source>
        <strain evidence="3">DSM 17908</strain>
    </source>
</reference>
<feature type="transmembrane region" description="Helical" evidence="1">
    <location>
        <begin position="12"/>
        <end position="33"/>
    </location>
</feature>
<organism evidence="3 4">
    <name type="scientific">Xenorhabdus mauleonii</name>
    <dbReference type="NCBI Taxonomy" id="351675"/>
    <lineage>
        <taxon>Bacteria</taxon>
        <taxon>Pseudomonadati</taxon>
        <taxon>Pseudomonadota</taxon>
        <taxon>Gammaproteobacteria</taxon>
        <taxon>Enterobacterales</taxon>
        <taxon>Morganellaceae</taxon>
        <taxon>Xenorhabdus</taxon>
    </lineage>
</organism>
<evidence type="ECO:0000313" key="3">
    <source>
        <dbReference type="EMBL" id="SFJ52257.1"/>
    </source>
</evidence>
<keyword evidence="5" id="KW-1185">Reference proteome</keyword>
<protein>
    <submittedName>
        <fullName evidence="3">Uncharacterized protein</fullName>
    </submittedName>
</protein>
<proteinExistence type="predicted"/>
<dbReference type="EMBL" id="FORG01000010">
    <property type="protein sequence ID" value="SFJ52257.1"/>
    <property type="molecule type" value="Genomic_DNA"/>
</dbReference>
<keyword evidence="1" id="KW-0472">Membrane</keyword>
<dbReference type="Proteomes" id="UP000198919">
    <property type="component" value="Unassembled WGS sequence"/>
</dbReference>
<keyword evidence="1" id="KW-0812">Transmembrane</keyword>
<reference evidence="2 5" key="3">
    <citation type="journal article" date="2017" name="Nat. Microbiol.">
        <title>Natural product diversity associated with the nematode symbionts Photorhabdus and Xenorhabdus.</title>
        <authorList>
            <person name="Tobias N.J."/>
            <person name="Wolff H."/>
            <person name="Djahanschiri B."/>
            <person name="Grundmann F."/>
            <person name="Kronenwerth M."/>
            <person name="Shi Y.M."/>
            <person name="Simonyi S."/>
            <person name="Grun P."/>
            <person name="Shapiro-Ilan D."/>
            <person name="Pidot S.J."/>
            <person name="Stinear T.P."/>
            <person name="Ebersberger I."/>
            <person name="Bode H.B."/>
        </authorList>
    </citation>
    <scope>NUCLEOTIDE SEQUENCE [LARGE SCALE GENOMIC DNA]</scope>
    <source>
        <strain evidence="2 5">DSM 17908</strain>
    </source>
</reference>
<evidence type="ECO:0000313" key="5">
    <source>
        <dbReference type="Proteomes" id="UP000224607"/>
    </source>
</evidence>
<evidence type="ECO:0000256" key="1">
    <source>
        <dbReference type="SAM" id="Phobius"/>
    </source>
</evidence>
<accession>A0A1I3S3U2</accession>
<reference evidence="4" key="1">
    <citation type="submission" date="2016-10" db="EMBL/GenBank/DDBJ databases">
        <authorList>
            <person name="Varghese N."/>
            <person name="Submissions S."/>
        </authorList>
    </citation>
    <scope>NUCLEOTIDE SEQUENCE [LARGE SCALE GENOMIC DNA]</scope>
    <source>
        <strain evidence="4">DSM 17908</strain>
    </source>
</reference>
<evidence type="ECO:0000313" key="4">
    <source>
        <dbReference type="Proteomes" id="UP000198919"/>
    </source>
</evidence>
<name>A0A1I3S3U2_9GAMM</name>
<dbReference type="Proteomes" id="UP000224607">
    <property type="component" value="Unassembled WGS sequence"/>
</dbReference>
<sequence length="59" mass="6661">MALNNLKQNAIIYVPVVFQVALCWLRSFTLVTVSINIRLPMLPEVNSLATSTHLEIHKV</sequence>
<dbReference type="STRING" id="351675.SAMN05421680_110141"/>
<dbReference type="EMBL" id="NITY01000001">
    <property type="protein sequence ID" value="PHM46341.1"/>
    <property type="molecule type" value="Genomic_DNA"/>
</dbReference>
<dbReference type="AlphaFoldDB" id="A0A1I3S3U2"/>
<evidence type="ECO:0000313" key="2">
    <source>
        <dbReference type="EMBL" id="PHM46341.1"/>
    </source>
</evidence>